<organism evidence="2 3">
    <name type="scientific">Pyrodictium delaneyi</name>
    <dbReference type="NCBI Taxonomy" id="1273541"/>
    <lineage>
        <taxon>Archaea</taxon>
        <taxon>Thermoproteota</taxon>
        <taxon>Thermoprotei</taxon>
        <taxon>Desulfurococcales</taxon>
        <taxon>Pyrodictiaceae</taxon>
        <taxon>Pyrodictium</taxon>
    </lineage>
</organism>
<dbReference type="Proteomes" id="UP000196694">
    <property type="component" value="Unassembled WGS sequence"/>
</dbReference>
<sequence>MGLTGERRITMALPSTILKVLKKRPLSYTVLVVFVLDRSLSMSEPKTYDHRGKWDHLVELVEKLLYRLNRSNMAPAFRVGFVWFSDDVAVVERGGQVYFPVTGDNPALQAFKESLNENEPYGMTAMADAIEQAMGVVERYISDTSLPSEKYVTVFLFTDGKETKRTPEDVATAAEKLTGEMLAKLQELNQRNRIGLATIALGLDADRETLRDIASFLREAQRKVLEERGLIDIVDPPYHEKMFIDAPRDDRITKEWEEAVRRFVERLSETAVL</sequence>
<name>A0A211YQV6_9CREN</name>
<proteinExistence type="predicted"/>
<evidence type="ECO:0000313" key="2">
    <source>
        <dbReference type="EMBL" id="OWJ55438.1"/>
    </source>
</evidence>
<dbReference type="Gene3D" id="3.40.50.410">
    <property type="entry name" value="von Willebrand factor, type A domain"/>
    <property type="match status" value="1"/>
</dbReference>
<reference evidence="2 3" key="1">
    <citation type="submission" date="2017-05" db="EMBL/GenBank/DDBJ databases">
        <title>The draft genome of the hyperthermophilic archaeon 'Pyrodictium delaneyi strain Hulk', an iron and nitrate reducer, reveals the capacity for sulfate reduction.</title>
        <authorList>
            <person name="Demey L.M."/>
            <person name="Miller C."/>
            <person name="Manzella M."/>
            <person name="Reguera G."/>
            <person name="Kashefi K."/>
        </authorList>
    </citation>
    <scope>NUCLEOTIDE SEQUENCE [LARGE SCALE GENOMIC DNA]</scope>
    <source>
        <strain evidence="2 3">Hulk</strain>
    </source>
</reference>
<dbReference type="PROSITE" id="PS50234">
    <property type="entry name" value="VWFA"/>
    <property type="match status" value="1"/>
</dbReference>
<dbReference type="EMBL" id="NCQP01000001">
    <property type="protein sequence ID" value="OWJ55438.1"/>
    <property type="molecule type" value="Genomic_DNA"/>
</dbReference>
<protein>
    <recommendedName>
        <fullName evidence="1">VWFA domain-containing protein</fullName>
    </recommendedName>
</protein>
<dbReference type="SMART" id="SM00327">
    <property type="entry name" value="VWA"/>
    <property type="match status" value="1"/>
</dbReference>
<keyword evidence="3" id="KW-1185">Reference proteome</keyword>
<feature type="domain" description="VWFA" evidence="1">
    <location>
        <begin position="31"/>
        <end position="242"/>
    </location>
</feature>
<dbReference type="Pfam" id="PF00092">
    <property type="entry name" value="VWA"/>
    <property type="match status" value="1"/>
</dbReference>
<dbReference type="SUPFAM" id="SSF53300">
    <property type="entry name" value="vWA-like"/>
    <property type="match status" value="1"/>
</dbReference>
<evidence type="ECO:0000259" key="1">
    <source>
        <dbReference type="PROSITE" id="PS50234"/>
    </source>
</evidence>
<accession>A0A211YQV6</accession>
<dbReference type="AlphaFoldDB" id="A0A211YQV6"/>
<dbReference type="InterPro" id="IPR036465">
    <property type="entry name" value="vWFA_dom_sf"/>
</dbReference>
<evidence type="ECO:0000313" key="3">
    <source>
        <dbReference type="Proteomes" id="UP000196694"/>
    </source>
</evidence>
<dbReference type="CDD" id="cd00198">
    <property type="entry name" value="vWFA"/>
    <property type="match status" value="1"/>
</dbReference>
<comment type="caution">
    <text evidence="2">The sequence shown here is derived from an EMBL/GenBank/DDBJ whole genome shotgun (WGS) entry which is preliminary data.</text>
</comment>
<gene>
    <name evidence="2" type="ORF">Pdsh_01130</name>
</gene>
<dbReference type="InterPro" id="IPR002035">
    <property type="entry name" value="VWF_A"/>
</dbReference>